<sequence>MINHEVVARRSGKWWFLKVPGLRFCATQARRLSEADGMAREVIAMQTDTAEDSFTITLRVEPGRLNNEGKQDRNFLVRYAVTGPDYATAANPVGVAA</sequence>
<dbReference type="OrthoDB" id="5772641at2"/>
<reference evidence="1 2" key="1">
    <citation type="submission" date="2016-10" db="EMBL/GenBank/DDBJ databases">
        <authorList>
            <person name="de Groot N.N."/>
        </authorList>
    </citation>
    <scope>NUCLEOTIDE SEQUENCE [LARGE SCALE GENOMIC DNA]</scope>
    <source>
        <strain evidence="1 2">DSM 43019</strain>
    </source>
</reference>
<dbReference type="Proteomes" id="UP000199645">
    <property type="component" value="Unassembled WGS sequence"/>
</dbReference>
<dbReference type="AlphaFoldDB" id="A0A1I2GEC2"/>
<dbReference type="STRING" id="35752.SAMN05421541_106438"/>
<evidence type="ECO:0000313" key="1">
    <source>
        <dbReference type="EMBL" id="SFF15257.1"/>
    </source>
</evidence>
<accession>A0A1I2GEC2</accession>
<dbReference type="RefSeq" id="WP_093615541.1">
    <property type="nucleotide sequence ID" value="NZ_BOMT01000027.1"/>
</dbReference>
<proteinExistence type="predicted"/>
<gene>
    <name evidence="1" type="ORF">SAMN05421541_106438</name>
</gene>
<organism evidence="1 2">
    <name type="scientific">Actinoplanes philippinensis</name>
    <dbReference type="NCBI Taxonomy" id="35752"/>
    <lineage>
        <taxon>Bacteria</taxon>
        <taxon>Bacillati</taxon>
        <taxon>Actinomycetota</taxon>
        <taxon>Actinomycetes</taxon>
        <taxon>Micromonosporales</taxon>
        <taxon>Micromonosporaceae</taxon>
        <taxon>Actinoplanes</taxon>
    </lineage>
</organism>
<evidence type="ECO:0000313" key="2">
    <source>
        <dbReference type="Proteomes" id="UP000199645"/>
    </source>
</evidence>
<name>A0A1I2GEC2_9ACTN</name>
<dbReference type="EMBL" id="FONV01000006">
    <property type="protein sequence ID" value="SFF15257.1"/>
    <property type="molecule type" value="Genomic_DNA"/>
</dbReference>
<dbReference type="Gene3D" id="3.30.160.250">
    <property type="match status" value="1"/>
</dbReference>
<keyword evidence="2" id="KW-1185">Reference proteome</keyword>
<protein>
    <submittedName>
        <fullName evidence="1">Uncharacterized protein</fullName>
    </submittedName>
</protein>